<dbReference type="GO" id="GO:0045944">
    <property type="term" value="P:positive regulation of transcription by RNA polymerase II"/>
    <property type="evidence" value="ECO:0007669"/>
    <property type="project" value="TreeGrafter"/>
</dbReference>
<dbReference type="InterPro" id="IPR036420">
    <property type="entry name" value="BRCT_dom_sf"/>
</dbReference>
<reference evidence="6" key="1">
    <citation type="submission" date="2022-10" db="EMBL/GenBank/DDBJ databases">
        <authorList>
            <person name="Byrne P K."/>
        </authorList>
    </citation>
    <scope>NUCLEOTIDE SEQUENCE</scope>
    <source>
        <strain evidence="6">CBS7001</strain>
    </source>
</reference>
<feature type="compositionally biased region" description="Polar residues" evidence="4">
    <location>
        <begin position="494"/>
        <end position="512"/>
    </location>
</feature>
<feature type="region of interest" description="Disordered" evidence="4">
    <location>
        <begin position="698"/>
        <end position="749"/>
    </location>
</feature>
<keyword evidence="2" id="KW-0227">DNA damage</keyword>
<feature type="compositionally biased region" description="Polar residues" evidence="4">
    <location>
        <begin position="228"/>
        <end position="265"/>
    </location>
</feature>
<name>A0AA35NMI1_SACUV</name>
<evidence type="ECO:0000259" key="5">
    <source>
        <dbReference type="PROSITE" id="PS50172"/>
    </source>
</evidence>
<protein>
    <recommendedName>
        <fullName evidence="5">BRCT domain-containing protein</fullName>
    </recommendedName>
</protein>
<evidence type="ECO:0000313" key="6">
    <source>
        <dbReference type="EMBL" id="CAI4055724.1"/>
    </source>
</evidence>
<dbReference type="InterPro" id="IPR013914">
    <property type="entry name" value="Rad9_Rad53-bd_dom_fun"/>
</dbReference>
<dbReference type="Pfam" id="PF08605">
    <property type="entry name" value="Rad9_Rad53_bind"/>
    <property type="match status" value="1"/>
</dbReference>
<dbReference type="Pfam" id="PF00533">
    <property type="entry name" value="BRCT"/>
    <property type="match status" value="1"/>
</dbReference>
<dbReference type="InterPro" id="IPR001357">
    <property type="entry name" value="BRCT_dom"/>
</dbReference>
<dbReference type="PANTHER" id="PTHR15321:SF3">
    <property type="entry name" value="TP53-BINDING PROTEIN 1"/>
    <property type="match status" value="1"/>
</dbReference>
<feature type="region of interest" description="Disordered" evidence="4">
    <location>
        <begin position="347"/>
        <end position="375"/>
    </location>
</feature>
<dbReference type="CDD" id="cd17745">
    <property type="entry name" value="BRCT_p53bp1_rpt1"/>
    <property type="match status" value="1"/>
</dbReference>
<dbReference type="FunFam" id="3.40.50.10190:FF:000102">
    <property type="entry name" value="Rad9p"/>
    <property type="match status" value="1"/>
</dbReference>
<feature type="domain" description="BRCT" evidence="5">
    <location>
        <begin position="998"/>
        <end position="1126"/>
    </location>
</feature>
<evidence type="ECO:0000256" key="1">
    <source>
        <dbReference type="ARBA" id="ARBA00004123"/>
    </source>
</evidence>
<dbReference type="EMBL" id="OX365913">
    <property type="protein sequence ID" value="CAI4055724.1"/>
    <property type="molecule type" value="Genomic_DNA"/>
</dbReference>
<comment type="subcellular location">
    <subcellularLocation>
        <location evidence="1">Nucleus</location>
    </subcellularLocation>
</comment>
<dbReference type="InterPro" id="IPR047249">
    <property type="entry name" value="BRCT_p53bp1-like_rpt1"/>
</dbReference>
<evidence type="ECO:0000256" key="4">
    <source>
        <dbReference type="SAM" id="MobiDB-lite"/>
    </source>
</evidence>
<feature type="compositionally biased region" description="Basic and acidic residues" evidence="4">
    <location>
        <begin position="574"/>
        <end position="584"/>
    </location>
</feature>
<dbReference type="GO" id="GO:0042393">
    <property type="term" value="F:histone binding"/>
    <property type="evidence" value="ECO:0007669"/>
    <property type="project" value="TreeGrafter"/>
</dbReference>
<dbReference type="Proteomes" id="UP001162090">
    <property type="component" value="Chromosome 2"/>
</dbReference>
<organism evidence="6 7">
    <name type="scientific">Saccharomyces uvarum</name>
    <name type="common">Yeast</name>
    <name type="synonym">Saccharomyces bayanus var. uvarum</name>
    <dbReference type="NCBI Taxonomy" id="230603"/>
    <lineage>
        <taxon>Eukaryota</taxon>
        <taxon>Fungi</taxon>
        <taxon>Dikarya</taxon>
        <taxon>Ascomycota</taxon>
        <taxon>Saccharomycotina</taxon>
        <taxon>Saccharomycetes</taxon>
        <taxon>Saccharomycetales</taxon>
        <taxon>Saccharomycetaceae</taxon>
        <taxon>Saccharomyces</taxon>
    </lineage>
</organism>
<accession>A0AA35NMI1</accession>
<dbReference type="SMART" id="SM00292">
    <property type="entry name" value="BRCT"/>
    <property type="match status" value="1"/>
</dbReference>
<feature type="compositionally biased region" description="Basic and acidic residues" evidence="4">
    <location>
        <begin position="958"/>
        <end position="969"/>
    </location>
</feature>
<dbReference type="InterPro" id="IPR047252">
    <property type="entry name" value="TP53BP1-like"/>
</dbReference>
<feature type="region of interest" description="Disordered" evidence="4">
    <location>
        <begin position="937"/>
        <end position="969"/>
    </location>
</feature>
<dbReference type="SUPFAM" id="SSF52113">
    <property type="entry name" value="BRCT domain"/>
    <property type="match status" value="1"/>
</dbReference>
<feature type="region of interest" description="Disordered" evidence="4">
    <location>
        <begin position="537"/>
        <end position="636"/>
    </location>
</feature>
<feature type="region of interest" description="Disordered" evidence="4">
    <location>
        <begin position="492"/>
        <end position="520"/>
    </location>
</feature>
<feature type="compositionally biased region" description="Basic and acidic residues" evidence="4">
    <location>
        <begin position="624"/>
        <end position="636"/>
    </location>
</feature>
<evidence type="ECO:0000256" key="3">
    <source>
        <dbReference type="ARBA" id="ARBA00023242"/>
    </source>
</evidence>
<feature type="region of interest" description="Disordered" evidence="4">
    <location>
        <begin position="223"/>
        <end position="265"/>
    </location>
</feature>
<dbReference type="GO" id="GO:0000077">
    <property type="term" value="P:DNA damage checkpoint signaling"/>
    <property type="evidence" value="ECO:0007669"/>
    <property type="project" value="TreeGrafter"/>
</dbReference>
<dbReference type="PANTHER" id="PTHR15321">
    <property type="entry name" value="TUMOR SUPPRESSOR P53-BINDING PROTEIN 1"/>
    <property type="match status" value="1"/>
</dbReference>
<evidence type="ECO:0000313" key="7">
    <source>
        <dbReference type="Proteomes" id="UP001162090"/>
    </source>
</evidence>
<dbReference type="GO" id="GO:0005634">
    <property type="term" value="C:nucleus"/>
    <property type="evidence" value="ECO:0007669"/>
    <property type="project" value="UniProtKB-SubCell"/>
</dbReference>
<evidence type="ECO:0000256" key="2">
    <source>
        <dbReference type="ARBA" id="ARBA00022763"/>
    </source>
</evidence>
<dbReference type="Gene3D" id="3.40.50.10190">
    <property type="entry name" value="BRCT domain"/>
    <property type="match status" value="1"/>
</dbReference>
<feature type="region of interest" description="Disordered" evidence="4">
    <location>
        <begin position="1"/>
        <end position="61"/>
    </location>
</feature>
<keyword evidence="3" id="KW-0539">Nucleus</keyword>
<gene>
    <name evidence="6" type="primary">SUVC02G3390</name>
    <name evidence="6" type="ORF">SUVC_02G3390</name>
</gene>
<dbReference type="PROSITE" id="PS50172">
    <property type="entry name" value="BRCT"/>
    <property type="match status" value="1"/>
</dbReference>
<sequence>MSGRLVQWKSSPDRVIQNTSPRAPPSPSARSSDMNEINVPVDTSEIQAEATNSVEGSPHLNTNPVKFMNTNDIFQKSLRLLDESPHHDEELNIEIGDDDRPNTNILRNERTPDLDRIAIFFKNNRTPGKENLLTKYQSSDLEDTPLSSRKKLTFHNPTIPLEPQMPKRLRSNTEFCSYRKEGTEQTDTSLEVTEADATFLQAAELSADNSNCSLEESAGCEQYEADSRQSGNIDKRSLQNTENTELIEPNNSIGSCNKSGVSKDGWTTMNRSRVFENNEDEIEHKRAEEAVRRRGENNSANNLRESGSQVILSNEWEPEINETKKNLDVSSEENKTNNSYINIETSVASGTPSRNNLEEEGPHTDSLSNGTPSKRWVFRHSRDKVEFNSNRSTQIVSNPKTQEMAPDDTSVNTQRLSKGYNLDANNELETQIIVSSLSQGLSAQKEPVFQSTEQAEEIKTQIINSPEQNALNTTLETPVSISRISFEPILEVPETSSPSKNTLSKPSNSSPISKGKDTFNVCDKEADTNNIFSNDIQRSLNADNGDDNTMARSSEFNARKEMSDRVYLQLSGKQKSDLGSDETHGMSQNELDTKRDNTIMSEAELTQELPEVEEQQDLDTSPNKLEREERSTMERRNYKEASLQIYAGNTENNADEPGDVELTTAETSASQEGKEKSSQLKRNLMQLFPNESQEIVSNGRRIKRHQKDTIEIGEEEENRSTKTTPTKRSKRSTDFGPTPAKGEASNSIKFQGGVGECEKDYKEAPYVFPEGIKTEDSTFLSKEDIIFGNAVWCQYSWNYKFYPGILLDIDTNQDGYWIYFETGRSLTKEEDIYYLDIRIGDAVTSDGNEYMVVGLECRSHDRDIIRCIRGYDTVHLKKKNLSGSLGKRILIKALSSISLDLNEWTKRAKIILEDDERTKGNAYRYLRHPIRGRKPTTNVLSPKKLADDEKGKRAHNRVHNDEQESRYENNEFSKKIAKNSLSENEAIPNLLFSLGEIKRGNIFDRCIFVLTSLFENRDELRQIIESQGGTVIDSGFSALIDFTRLPTKFLVDRDHIENTRELDLKLDWKPDCPFADYRFACLITKRHLRSLKYLETLALGWPTLHWKFISACIEKKKITPHLMYQYLLPSGESFRLSLDSQSKGGIIKSNNIFSFYTKFLRGSHLKNQIGGMENMLNDYIVVICGSSELDNFIKFVFACLSASKLFTIDLPNIDVENTEPLSNILASLVSQIGSAISDKNLKFLIYVNESSGKTQMRLLEKLRYQLCLKFNHLNYIFHTESKEWLIQTIINEDTGFHYSDSEDDSCDKISNVDNARKSMYN</sequence>
<feature type="compositionally biased region" description="Polar residues" evidence="4">
    <location>
        <begin position="44"/>
        <end position="61"/>
    </location>
</feature>
<proteinExistence type="predicted"/>